<dbReference type="Pfam" id="PF00682">
    <property type="entry name" value="HMGL-like"/>
    <property type="match status" value="1"/>
</dbReference>
<reference evidence="5 6" key="1">
    <citation type="submission" date="2020-04" db="EMBL/GenBank/DDBJ databases">
        <title>Enterovirga sp. isolate from soil.</title>
        <authorList>
            <person name="Chea S."/>
            <person name="Kim D.-U."/>
        </authorList>
    </citation>
    <scope>NUCLEOTIDE SEQUENCE [LARGE SCALE GENOMIC DNA]</scope>
    <source>
        <strain evidence="5 6">DB1703</strain>
    </source>
</reference>
<dbReference type="GO" id="GO:0046951">
    <property type="term" value="P:ketone body biosynthetic process"/>
    <property type="evidence" value="ECO:0007669"/>
    <property type="project" value="TreeGrafter"/>
</dbReference>
<dbReference type="EMBL" id="JABEPP010000003">
    <property type="protein sequence ID" value="NNM73096.1"/>
    <property type="molecule type" value="Genomic_DNA"/>
</dbReference>
<protein>
    <submittedName>
        <fullName evidence="5">Hydroxymethylglutaryl-CoA lyase</fullName>
    </submittedName>
</protein>
<dbReference type="InterPro" id="IPR043594">
    <property type="entry name" value="HMGL"/>
</dbReference>
<accession>A0A849HZZ9</accession>
<sequence>MSGPTGNGVRPKEVEIVEVGPRDGLQNDPQLVPTDVKIELIRRLAATGLRRIEATSFVHPKRVPQMADAEEVVRRLGDIPHLRLSALVLNERGFDRALATGAFAEITFAAVASETFSQRNQGATVQENLETWRAISRRAEAAGLFRSVTIAAAFGCPFEGEVPVARVADLARAVADIGTEELSLADTIGVGGPADVEIRFAAIRDAAPGMKLRAHFHNTRNTGYANADAALRMGVSALDASLGGMGGCPFAPEATGNIGTEDLVYMLDRSGVASGVAFAGLRDTTAWLEERMGRRLPAQTAHCSIFPPVPA</sequence>
<dbReference type="SUPFAM" id="SSF51569">
    <property type="entry name" value="Aldolase"/>
    <property type="match status" value="1"/>
</dbReference>
<keyword evidence="6" id="KW-1185">Reference proteome</keyword>
<feature type="domain" description="Pyruvate carboxyltransferase" evidence="4">
    <location>
        <begin position="14"/>
        <end position="282"/>
    </location>
</feature>
<evidence type="ECO:0000256" key="3">
    <source>
        <dbReference type="ARBA" id="ARBA00023239"/>
    </source>
</evidence>
<evidence type="ECO:0000256" key="1">
    <source>
        <dbReference type="ARBA" id="ARBA00009405"/>
    </source>
</evidence>
<dbReference type="GO" id="GO:0004419">
    <property type="term" value="F:hydroxymethylglutaryl-CoA lyase activity"/>
    <property type="evidence" value="ECO:0007669"/>
    <property type="project" value="TreeGrafter"/>
</dbReference>
<dbReference type="FunFam" id="3.20.20.70:FF:000071">
    <property type="entry name" value="Hydroxymethylglutaryl-CoA lyase"/>
    <property type="match status" value="1"/>
</dbReference>
<dbReference type="RefSeq" id="WP_171218593.1">
    <property type="nucleotide sequence ID" value="NZ_JABEPP010000003.1"/>
</dbReference>
<comment type="similarity">
    <text evidence="1">Belongs to the HMG-CoA lyase family.</text>
</comment>
<dbReference type="GO" id="GO:0046872">
    <property type="term" value="F:metal ion binding"/>
    <property type="evidence" value="ECO:0007669"/>
    <property type="project" value="UniProtKB-KW"/>
</dbReference>
<keyword evidence="3 5" id="KW-0456">Lyase</keyword>
<comment type="caution">
    <text evidence="5">The sequence shown here is derived from an EMBL/GenBank/DDBJ whole genome shotgun (WGS) entry which is preliminary data.</text>
</comment>
<dbReference type="PROSITE" id="PS50991">
    <property type="entry name" value="PYR_CT"/>
    <property type="match status" value="1"/>
</dbReference>
<evidence type="ECO:0000313" key="6">
    <source>
        <dbReference type="Proteomes" id="UP000564885"/>
    </source>
</evidence>
<dbReference type="PANTHER" id="PTHR42738">
    <property type="entry name" value="HYDROXYMETHYLGLUTARYL-COA LYASE"/>
    <property type="match status" value="1"/>
</dbReference>
<dbReference type="GO" id="GO:0006552">
    <property type="term" value="P:L-leucine catabolic process"/>
    <property type="evidence" value="ECO:0007669"/>
    <property type="project" value="TreeGrafter"/>
</dbReference>
<evidence type="ECO:0000313" key="5">
    <source>
        <dbReference type="EMBL" id="NNM73096.1"/>
    </source>
</evidence>
<keyword evidence="2" id="KW-0479">Metal-binding</keyword>
<organism evidence="5 6">
    <name type="scientific">Enterovirga aerilata</name>
    <dbReference type="NCBI Taxonomy" id="2730920"/>
    <lineage>
        <taxon>Bacteria</taxon>
        <taxon>Pseudomonadati</taxon>
        <taxon>Pseudomonadota</taxon>
        <taxon>Alphaproteobacteria</taxon>
        <taxon>Hyphomicrobiales</taxon>
        <taxon>Methylobacteriaceae</taxon>
        <taxon>Enterovirga</taxon>
    </lineage>
</organism>
<dbReference type="NCBIfam" id="NF004283">
    <property type="entry name" value="PRK05692.1"/>
    <property type="match status" value="1"/>
</dbReference>
<proteinExistence type="inferred from homology"/>
<dbReference type="PANTHER" id="PTHR42738:SF7">
    <property type="entry name" value="HYDROXYMETHYLGLUTARYL-COA LYASE"/>
    <property type="match status" value="1"/>
</dbReference>
<dbReference type="CDD" id="cd07938">
    <property type="entry name" value="DRE_TIM_HMGL"/>
    <property type="match status" value="1"/>
</dbReference>
<name>A0A849HZZ9_9HYPH</name>
<gene>
    <name evidence="5" type="ORF">HJG44_11970</name>
</gene>
<dbReference type="Gene3D" id="3.20.20.70">
    <property type="entry name" value="Aldolase class I"/>
    <property type="match status" value="1"/>
</dbReference>
<evidence type="ECO:0000256" key="2">
    <source>
        <dbReference type="ARBA" id="ARBA00022723"/>
    </source>
</evidence>
<dbReference type="InterPro" id="IPR000891">
    <property type="entry name" value="PYR_CT"/>
</dbReference>
<dbReference type="InterPro" id="IPR013785">
    <property type="entry name" value="Aldolase_TIM"/>
</dbReference>
<dbReference type="Proteomes" id="UP000564885">
    <property type="component" value="Unassembled WGS sequence"/>
</dbReference>
<evidence type="ECO:0000259" key="4">
    <source>
        <dbReference type="PROSITE" id="PS50991"/>
    </source>
</evidence>
<dbReference type="AlphaFoldDB" id="A0A849HZZ9"/>